<evidence type="ECO:0000313" key="2">
    <source>
        <dbReference type="Proteomes" id="UP000190648"/>
    </source>
</evidence>
<comment type="caution">
    <text evidence="1">The sequence shown here is derived from an EMBL/GenBank/DDBJ whole genome shotgun (WGS) entry which is preliminary data.</text>
</comment>
<dbReference type="AlphaFoldDB" id="A0A1V4JLB2"/>
<name>A0A1V4JLB2_PATFA</name>
<proteinExistence type="predicted"/>
<accession>A0A1V4JLB2</accession>
<organism evidence="1 2">
    <name type="scientific">Patagioenas fasciata monilis</name>
    <dbReference type="NCBI Taxonomy" id="372326"/>
    <lineage>
        <taxon>Eukaryota</taxon>
        <taxon>Metazoa</taxon>
        <taxon>Chordata</taxon>
        <taxon>Craniata</taxon>
        <taxon>Vertebrata</taxon>
        <taxon>Euteleostomi</taxon>
        <taxon>Archelosauria</taxon>
        <taxon>Archosauria</taxon>
        <taxon>Dinosauria</taxon>
        <taxon>Saurischia</taxon>
        <taxon>Theropoda</taxon>
        <taxon>Coelurosauria</taxon>
        <taxon>Aves</taxon>
        <taxon>Neognathae</taxon>
        <taxon>Neoaves</taxon>
        <taxon>Columbimorphae</taxon>
        <taxon>Columbiformes</taxon>
        <taxon>Columbidae</taxon>
        <taxon>Patagioenas</taxon>
    </lineage>
</organism>
<dbReference type="Proteomes" id="UP000190648">
    <property type="component" value="Unassembled WGS sequence"/>
</dbReference>
<sequence length="92" mass="10843">MSSWDLHVIKLRRVAFDERLHTQEGKEPRVRNMRMSEENQKWKLFYRIGHWSRNKTVMAETCVPSNLLKKGHSATRNSRFVELEATSSALSL</sequence>
<protein>
    <submittedName>
        <fullName evidence="1">Uncharacterized protein</fullName>
    </submittedName>
</protein>
<keyword evidence="2" id="KW-1185">Reference proteome</keyword>
<reference evidence="1 2" key="1">
    <citation type="submission" date="2016-02" db="EMBL/GenBank/DDBJ databases">
        <title>Band-tailed pigeon sequencing and assembly.</title>
        <authorList>
            <person name="Soares A.E."/>
            <person name="Novak B.J."/>
            <person name="Rice E.S."/>
            <person name="O'Connell B."/>
            <person name="Chang D."/>
            <person name="Weber S."/>
            <person name="Shapiro B."/>
        </authorList>
    </citation>
    <scope>NUCLEOTIDE SEQUENCE [LARGE SCALE GENOMIC DNA]</scope>
    <source>
        <strain evidence="1">BTP2013</strain>
        <tissue evidence="1">Blood</tissue>
    </source>
</reference>
<evidence type="ECO:0000313" key="1">
    <source>
        <dbReference type="EMBL" id="OPJ72835.1"/>
    </source>
</evidence>
<dbReference type="EMBL" id="LSYS01006902">
    <property type="protein sequence ID" value="OPJ72835.1"/>
    <property type="molecule type" value="Genomic_DNA"/>
</dbReference>
<gene>
    <name evidence="1" type="ORF">AV530_005329</name>
</gene>